<accession>A0A0G1QK49</accession>
<dbReference type="InterPro" id="IPR036286">
    <property type="entry name" value="LexA/Signal_pep-like_sf"/>
</dbReference>
<dbReference type="Gene3D" id="2.10.109.10">
    <property type="entry name" value="Umud Fragment, subunit A"/>
    <property type="match status" value="1"/>
</dbReference>
<dbReference type="InterPro" id="IPR050077">
    <property type="entry name" value="LexA_repressor"/>
</dbReference>
<name>A0A0G1QK49_9BACT</name>
<evidence type="ECO:0000313" key="2">
    <source>
        <dbReference type="EMBL" id="KKU09050.1"/>
    </source>
</evidence>
<dbReference type="STRING" id="1618993.UX09_C0005G0006"/>
<dbReference type="CDD" id="cd06529">
    <property type="entry name" value="S24_LexA-like"/>
    <property type="match status" value="1"/>
</dbReference>
<reference evidence="2 3" key="1">
    <citation type="journal article" date="2015" name="Nature">
        <title>rRNA introns, odd ribosomes, and small enigmatic genomes across a large radiation of phyla.</title>
        <authorList>
            <person name="Brown C.T."/>
            <person name="Hug L.A."/>
            <person name="Thomas B.C."/>
            <person name="Sharon I."/>
            <person name="Castelle C.J."/>
            <person name="Singh A."/>
            <person name="Wilkins M.J."/>
            <person name="Williams K.H."/>
            <person name="Banfield J.F."/>
        </authorList>
    </citation>
    <scope>NUCLEOTIDE SEQUENCE [LARGE SCALE GENOMIC DNA]</scope>
</reference>
<dbReference type="PANTHER" id="PTHR33516:SF2">
    <property type="entry name" value="LEXA REPRESSOR-RELATED"/>
    <property type="match status" value="1"/>
</dbReference>
<dbReference type="PANTHER" id="PTHR33516">
    <property type="entry name" value="LEXA REPRESSOR"/>
    <property type="match status" value="1"/>
</dbReference>
<dbReference type="EMBL" id="LCKW01000005">
    <property type="protein sequence ID" value="KKU09050.1"/>
    <property type="molecule type" value="Genomic_DNA"/>
</dbReference>
<dbReference type="InterPro" id="IPR015927">
    <property type="entry name" value="Peptidase_S24_S26A/B/C"/>
</dbReference>
<dbReference type="InterPro" id="IPR011991">
    <property type="entry name" value="ArsR-like_HTH"/>
</dbReference>
<gene>
    <name evidence="2" type="ORF">UX09_C0005G0006</name>
</gene>
<dbReference type="SUPFAM" id="SSF51306">
    <property type="entry name" value="LexA/Signal peptidase"/>
    <property type="match status" value="1"/>
</dbReference>
<dbReference type="CDD" id="cd00090">
    <property type="entry name" value="HTH_ARSR"/>
    <property type="match status" value="1"/>
</dbReference>
<dbReference type="Proteomes" id="UP000034354">
    <property type="component" value="Unassembled WGS sequence"/>
</dbReference>
<dbReference type="Pfam" id="PF00717">
    <property type="entry name" value="Peptidase_S24"/>
    <property type="match status" value="1"/>
</dbReference>
<dbReference type="InterPro" id="IPR039418">
    <property type="entry name" value="LexA-like"/>
</dbReference>
<sequence>MQNGLVYLRMHETKRKILALSRSRNLGDMSLQQIGDAVGIKNPSGVSYHLSQLYASGHLRKGGSGVVTALDDRGDAISLNSIPILGAANCGPASLYAEDVVEGFLQVSAKLVHPGKKLFALRASGNSMNNAKAGDRKDKIEDGDYIIIDSTKRNPESGSYIVAVLEGLANIKRFSKNDQTGEIALLSESTESNPPIFLHPEDSDKFFVAGEVKFVLKKPAMNWN</sequence>
<feature type="domain" description="Peptidase S24/S26A/S26B/S26C" evidence="1">
    <location>
        <begin position="83"/>
        <end position="206"/>
    </location>
</feature>
<protein>
    <recommendedName>
        <fullName evidence="1">Peptidase S24/S26A/S26B/S26C domain-containing protein</fullName>
    </recommendedName>
</protein>
<evidence type="ECO:0000313" key="3">
    <source>
        <dbReference type="Proteomes" id="UP000034354"/>
    </source>
</evidence>
<comment type="caution">
    <text evidence="2">The sequence shown here is derived from an EMBL/GenBank/DDBJ whole genome shotgun (WGS) entry which is preliminary data.</text>
</comment>
<organism evidence="2 3">
    <name type="scientific">Candidatus Uhrbacteria bacterium GW2011_GWE2_45_35</name>
    <dbReference type="NCBI Taxonomy" id="1618993"/>
    <lineage>
        <taxon>Bacteria</taxon>
        <taxon>Candidatus Uhriibacteriota</taxon>
    </lineage>
</organism>
<dbReference type="AlphaFoldDB" id="A0A0G1QK49"/>
<proteinExistence type="predicted"/>
<evidence type="ECO:0000259" key="1">
    <source>
        <dbReference type="Pfam" id="PF00717"/>
    </source>
</evidence>